<feature type="transmembrane region" description="Helical" evidence="6">
    <location>
        <begin position="257"/>
        <end position="276"/>
    </location>
</feature>
<keyword evidence="2" id="KW-1003">Cell membrane</keyword>
<dbReference type="EMBL" id="DVIU01000111">
    <property type="protein sequence ID" value="HIS36008.1"/>
    <property type="molecule type" value="Genomic_DNA"/>
</dbReference>
<dbReference type="GO" id="GO:0005886">
    <property type="term" value="C:plasma membrane"/>
    <property type="evidence" value="ECO:0007669"/>
    <property type="project" value="UniProtKB-SubCell"/>
</dbReference>
<keyword evidence="5 6" id="KW-0472">Membrane</keyword>
<dbReference type="Pfam" id="PF00753">
    <property type="entry name" value="Lactamase_B"/>
    <property type="match status" value="1"/>
</dbReference>
<accession>A0A9D1EY67</accession>
<comment type="caution">
    <text evidence="8">The sequence shown here is derived from an EMBL/GenBank/DDBJ whole genome shotgun (WGS) entry which is preliminary data.</text>
</comment>
<proteinExistence type="predicted"/>
<feature type="transmembrane region" description="Helical" evidence="6">
    <location>
        <begin position="35"/>
        <end position="53"/>
    </location>
</feature>
<evidence type="ECO:0000313" key="8">
    <source>
        <dbReference type="EMBL" id="HIS36008.1"/>
    </source>
</evidence>
<dbReference type="Proteomes" id="UP000823928">
    <property type="component" value="Unassembled WGS sequence"/>
</dbReference>
<feature type="transmembrane region" description="Helical" evidence="6">
    <location>
        <begin position="428"/>
        <end position="446"/>
    </location>
</feature>
<evidence type="ECO:0000256" key="5">
    <source>
        <dbReference type="ARBA" id="ARBA00023136"/>
    </source>
</evidence>
<dbReference type="InterPro" id="IPR025405">
    <property type="entry name" value="DUF4131"/>
</dbReference>
<dbReference type="InterPro" id="IPR052159">
    <property type="entry name" value="Competence_DNA_uptake"/>
</dbReference>
<feature type="transmembrane region" description="Helical" evidence="6">
    <location>
        <begin position="393"/>
        <end position="416"/>
    </location>
</feature>
<evidence type="ECO:0000256" key="2">
    <source>
        <dbReference type="ARBA" id="ARBA00022475"/>
    </source>
</evidence>
<dbReference type="InterPro" id="IPR036866">
    <property type="entry name" value="RibonucZ/Hydroxyglut_hydro"/>
</dbReference>
<protein>
    <submittedName>
        <fullName evidence="8">DNA internalization-related competence protein ComEC/Rec2</fullName>
    </submittedName>
</protein>
<dbReference type="Pfam" id="PF13567">
    <property type="entry name" value="DUF4131"/>
    <property type="match status" value="1"/>
</dbReference>
<dbReference type="PANTHER" id="PTHR30619">
    <property type="entry name" value="DNA INTERNALIZATION/COMPETENCE PROTEIN COMEC/REC2"/>
    <property type="match status" value="1"/>
</dbReference>
<dbReference type="NCBIfam" id="TIGR00361">
    <property type="entry name" value="ComEC_Rec2"/>
    <property type="match status" value="1"/>
</dbReference>
<dbReference type="InterPro" id="IPR035681">
    <property type="entry name" value="ComA-like_MBL"/>
</dbReference>
<comment type="subcellular location">
    <subcellularLocation>
        <location evidence="1">Cell membrane</location>
        <topology evidence="1">Multi-pass membrane protein</topology>
    </subcellularLocation>
</comment>
<evidence type="ECO:0000256" key="6">
    <source>
        <dbReference type="SAM" id="Phobius"/>
    </source>
</evidence>
<reference evidence="8" key="1">
    <citation type="submission" date="2020-10" db="EMBL/GenBank/DDBJ databases">
        <authorList>
            <person name="Gilroy R."/>
        </authorList>
    </citation>
    <scope>NUCLEOTIDE SEQUENCE</scope>
    <source>
        <strain evidence="8">6276</strain>
    </source>
</reference>
<evidence type="ECO:0000259" key="7">
    <source>
        <dbReference type="SMART" id="SM00849"/>
    </source>
</evidence>
<dbReference type="Pfam" id="PF03772">
    <property type="entry name" value="Competence"/>
    <property type="match status" value="1"/>
</dbReference>
<dbReference type="InterPro" id="IPR004797">
    <property type="entry name" value="Competence_ComEC/Rec2"/>
</dbReference>
<dbReference type="GO" id="GO:0030420">
    <property type="term" value="P:establishment of competence for transformation"/>
    <property type="evidence" value="ECO:0007669"/>
    <property type="project" value="InterPro"/>
</dbReference>
<keyword evidence="4 6" id="KW-1133">Transmembrane helix</keyword>
<evidence type="ECO:0000256" key="4">
    <source>
        <dbReference type="ARBA" id="ARBA00022989"/>
    </source>
</evidence>
<name>A0A9D1EY67_9BACT</name>
<reference evidence="8" key="2">
    <citation type="journal article" date="2021" name="PeerJ">
        <title>Extensive microbial diversity within the chicken gut microbiome revealed by metagenomics and culture.</title>
        <authorList>
            <person name="Gilroy R."/>
            <person name="Ravi A."/>
            <person name="Getino M."/>
            <person name="Pursley I."/>
            <person name="Horton D.L."/>
            <person name="Alikhan N.F."/>
            <person name="Baker D."/>
            <person name="Gharbi K."/>
            <person name="Hall N."/>
            <person name="Watson M."/>
            <person name="Adriaenssens E.M."/>
            <person name="Foster-Nyarko E."/>
            <person name="Jarju S."/>
            <person name="Secka A."/>
            <person name="Antonio M."/>
            <person name="Oren A."/>
            <person name="Chaudhuri R.R."/>
            <person name="La Ragione R."/>
            <person name="Hildebrand F."/>
            <person name="Pallen M.J."/>
        </authorList>
    </citation>
    <scope>NUCLEOTIDE SEQUENCE</scope>
    <source>
        <strain evidence="8">6276</strain>
    </source>
</reference>
<evidence type="ECO:0000256" key="1">
    <source>
        <dbReference type="ARBA" id="ARBA00004651"/>
    </source>
</evidence>
<feature type="transmembrane region" description="Helical" evidence="6">
    <location>
        <begin position="359"/>
        <end position="381"/>
    </location>
</feature>
<dbReference type="InterPro" id="IPR001279">
    <property type="entry name" value="Metallo-B-lactamas"/>
</dbReference>
<sequence length="776" mass="87910">MLGILSYFNNCSLICAGIITGITIYTLFKKYVSYKYILFWVLIFYLGFFNSYFRIKTTDPLLEISPQKGTITGQIVSIPNSNTKDKIKFFFKVNEFNNEKISGKTLVTLSSEEGDFSSLNIGDRYKITGKLRTPFRATNPSQFDYSKYLRNFSIYTTFYANLEDSQKIEKPLTKKWKFLQELNNVRNRILQTHARYLQSPNLEILGGIVFGDDAVAPPDYIKNSFVNSGLLHILAASGMNVAFIYGFWYFILRKLRVPFRITVISGMVVVILYTLMTGLGPSLIRAALMLIFILIGKLIDRDAHSVSLLSLVAALMLLYNPAYINDVGFQLSFLVTFGILISAEAVINKFKNSKIPDWLSAGILIPVIAQVWVAPIQMFYFNTFSTYSVLANVSIMPFLSVISFGGFISSVLAVFTPVAKYVCAAGDFVLKYFLDALVWISNFYSNLPHSMITTTHPAIYQIVLYYVIVLFITYMFKKGFSKKGIFTAIILCIILLLTTISIPDKNLEIISFDVQNADAFLIKTPENKYFIIDTGKSAYKSGSSQAKIIILKYLKDRGIKNIEGLIITHFDNDHSGGAVDLINNLNVKNVYINSYSNNSYTSKKIYKTLKEKGINTHLAKNNNEIYKETNLAFKTFKAEMQDDNENSIITLLKYKNFDTLFTGDAGIEAFNTVKKDIPHNIEVLKVGHHGARGVVDEKMLEHLNTQVSIISTGLNTFGHPNKGTLDILRKTYVYRTDRNNSVKISTDGITYNIFTFDRMKHKYQLKQTIQTLTDEP</sequence>
<dbReference type="CDD" id="cd07731">
    <property type="entry name" value="ComA-like_MBL-fold"/>
    <property type="match status" value="1"/>
</dbReference>
<feature type="transmembrane region" description="Helical" evidence="6">
    <location>
        <begin position="458"/>
        <end position="476"/>
    </location>
</feature>
<dbReference type="NCBIfam" id="TIGR00360">
    <property type="entry name" value="ComEC_N-term"/>
    <property type="match status" value="1"/>
</dbReference>
<feature type="transmembrane region" description="Helical" evidence="6">
    <location>
        <begin position="306"/>
        <end position="323"/>
    </location>
</feature>
<dbReference type="SUPFAM" id="SSF56281">
    <property type="entry name" value="Metallo-hydrolase/oxidoreductase"/>
    <property type="match status" value="1"/>
</dbReference>
<feature type="transmembrane region" description="Helical" evidence="6">
    <location>
        <begin position="230"/>
        <end position="250"/>
    </location>
</feature>
<feature type="domain" description="Metallo-beta-lactamase" evidence="7">
    <location>
        <begin position="516"/>
        <end position="714"/>
    </location>
</feature>
<feature type="transmembrane region" description="Helical" evidence="6">
    <location>
        <begin position="6"/>
        <end position="28"/>
    </location>
</feature>
<dbReference type="Gene3D" id="3.60.15.10">
    <property type="entry name" value="Ribonuclease Z/Hydroxyacylglutathione hydrolase-like"/>
    <property type="match status" value="1"/>
</dbReference>
<gene>
    <name evidence="8" type="ORF">IAC10_05185</name>
</gene>
<organism evidence="8 9">
    <name type="scientific">Candidatus Scatousia excrementigallinarum</name>
    <dbReference type="NCBI Taxonomy" id="2840935"/>
    <lineage>
        <taxon>Bacteria</taxon>
        <taxon>Candidatus Scatousia</taxon>
    </lineage>
</organism>
<feature type="transmembrane region" description="Helical" evidence="6">
    <location>
        <begin position="485"/>
        <end position="502"/>
    </location>
</feature>
<dbReference type="AlphaFoldDB" id="A0A9D1EY67"/>
<evidence type="ECO:0000313" key="9">
    <source>
        <dbReference type="Proteomes" id="UP000823928"/>
    </source>
</evidence>
<dbReference type="PANTHER" id="PTHR30619:SF1">
    <property type="entry name" value="RECOMBINATION PROTEIN 2"/>
    <property type="match status" value="1"/>
</dbReference>
<dbReference type="SMART" id="SM00849">
    <property type="entry name" value="Lactamase_B"/>
    <property type="match status" value="1"/>
</dbReference>
<keyword evidence="3 6" id="KW-0812">Transmembrane</keyword>
<dbReference type="InterPro" id="IPR004477">
    <property type="entry name" value="ComEC_N"/>
</dbReference>
<feature type="transmembrane region" description="Helical" evidence="6">
    <location>
        <begin position="329"/>
        <end position="347"/>
    </location>
</feature>
<evidence type="ECO:0000256" key="3">
    <source>
        <dbReference type="ARBA" id="ARBA00022692"/>
    </source>
</evidence>